<dbReference type="PANTHER" id="PTHR30531">
    <property type="entry name" value="FLAGELLAR BIOSYNTHETIC PROTEIN FLHB"/>
    <property type="match status" value="1"/>
</dbReference>
<dbReference type="FunFam" id="3.40.1690.10:FF:000001">
    <property type="entry name" value="Flagellar biosynthetic protein FlhB"/>
    <property type="match status" value="1"/>
</dbReference>
<evidence type="ECO:0000256" key="11">
    <source>
        <dbReference type="ARBA" id="ARBA00023136"/>
    </source>
</evidence>
<feature type="transmembrane region" description="Helical" evidence="13">
    <location>
        <begin position="124"/>
        <end position="143"/>
    </location>
</feature>
<keyword evidence="12 13" id="KW-1006">Bacterial flagellum protein export</keyword>
<evidence type="ECO:0000256" key="2">
    <source>
        <dbReference type="ARBA" id="ARBA00009772"/>
    </source>
</evidence>
<keyword evidence="11 13" id="KW-0472">Membrane</keyword>
<comment type="function">
    <text evidence="13">Required for formation of the rod structure in the basal body of the flagellar apparatus. Together with FliI and FliH, may constitute the export apparatus of flagellin.</text>
</comment>
<dbReference type="SUPFAM" id="SSF160544">
    <property type="entry name" value="EscU C-terminal domain-like"/>
    <property type="match status" value="1"/>
</dbReference>
<feature type="transmembrane region" description="Helical" evidence="13">
    <location>
        <begin position="39"/>
        <end position="60"/>
    </location>
</feature>
<dbReference type="GO" id="GO:0006605">
    <property type="term" value="P:protein targeting"/>
    <property type="evidence" value="ECO:0007669"/>
    <property type="project" value="InterPro"/>
</dbReference>
<sequence>MINIDYFLAIFLIFLRVGAFLMLGRIFFPSGTPGTVKAFFAFILSYMIVGGIDYSVVNSIDNNFLLMFYCVNEVMTGIILAMIVNICFDFIKFAGAWMDTHIGLSMISLFDASSQSSSTLLSNIFHWIGIMVFFLIDGHYMLIKSLIESFQVVSLGTTIIYQETINQVFLSISQYFIIGLKIAIPIVLIIIIADVCMGLVSRSVPQLNVMILGMPLKILVGFLCIIIAMPILVKFIISAFNLIPEIFRGIYGAIPLVFIFADDKTEEATPKKKGESRKKGQLPRSKDVGLAFTLLICTLVISLFSGFIAGNFKSDMIYFLSSDFKQEITDISAKNYGMFVMLRMAMGIFPVVIPIMVGGVVASLMQTGFLLTGEPLKPSLGKLNPLKGIKNMFSKRSLLELVKNLIVISIIGYLAYDFVMANYKSILSMGNVYFPSLGLEIKNLVMGIFTKITMLMIVLAIIDYVLQRRIFSKEMRMSKQEVKEEFKQMEGDPQVKGKIKQKQREMATRRMMQAVPDATVVITNPTHIAVALKYEEGGMNVPKVTAIGADNIAIKIKEIAKDNDIPIIENKPLARAIYDTLDIGSEIPGEMYQAIAEILALVFKMKKQK</sequence>
<dbReference type="RefSeq" id="WP_073018677.1">
    <property type="nucleotide sequence ID" value="NZ_FQXU01000005.1"/>
</dbReference>
<comment type="subcellular location">
    <subcellularLocation>
        <location evidence="1">Cell membrane</location>
        <topology evidence="1">Multi-pass membrane protein</topology>
    </subcellularLocation>
</comment>
<feature type="transmembrane region" description="Helical" evidence="13">
    <location>
        <begin position="288"/>
        <end position="309"/>
    </location>
</feature>
<keyword evidence="6 13" id="KW-1003">Cell membrane</keyword>
<accession>A0A1M5Y073</accession>
<dbReference type="GO" id="GO:0005886">
    <property type="term" value="C:plasma membrane"/>
    <property type="evidence" value="ECO:0007669"/>
    <property type="project" value="UniProtKB-SubCell"/>
</dbReference>
<dbReference type="Gene3D" id="6.10.250.2080">
    <property type="match status" value="1"/>
</dbReference>
<keyword evidence="10 13" id="KW-1133">Transmembrane helix</keyword>
<keyword evidence="7 13" id="KW-0812">Transmembrane</keyword>
<reference evidence="14 15" key="1">
    <citation type="submission" date="2016-11" db="EMBL/GenBank/DDBJ databases">
        <authorList>
            <person name="Jaros S."/>
            <person name="Januszkiewicz K."/>
            <person name="Wedrychowicz H."/>
        </authorList>
    </citation>
    <scope>NUCLEOTIDE SEQUENCE [LARGE SCALE GENOMIC DNA]</scope>
    <source>
        <strain evidence="14 15">DSM 6191</strain>
    </source>
</reference>
<dbReference type="GO" id="GO:0009306">
    <property type="term" value="P:protein secretion"/>
    <property type="evidence" value="ECO:0007669"/>
    <property type="project" value="InterPro"/>
</dbReference>
<dbReference type="EMBL" id="FQXU01000005">
    <property type="protein sequence ID" value="SHI05461.1"/>
    <property type="molecule type" value="Genomic_DNA"/>
</dbReference>
<evidence type="ECO:0000256" key="4">
    <source>
        <dbReference type="ARBA" id="ARBA00021622"/>
    </source>
</evidence>
<feature type="transmembrane region" description="Helical" evidence="13">
    <location>
        <begin position="175"/>
        <end position="197"/>
    </location>
</feature>
<keyword evidence="14" id="KW-0966">Cell projection</keyword>
<dbReference type="Pfam" id="PF01312">
    <property type="entry name" value="Bac_export_2"/>
    <property type="match status" value="1"/>
</dbReference>
<dbReference type="AlphaFoldDB" id="A0A1M5Y073"/>
<feature type="transmembrane region" description="Helical" evidence="13">
    <location>
        <begin position="401"/>
        <end position="423"/>
    </location>
</feature>
<evidence type="ECO:0000256" key="6">
    <source>
        <dbReference type="ARBA" id="ARBA00022475"/>
    </source>
</evidence>
<dbReference type="InterPro" id="IPR006135">
    <property type="entry name" value="T3SS_substrate_exporter"/>
</dbReference>
<feature type="transmembrane region" description="Helical" evidence="13">
    <location>
        <begin position="443"/>
        <end position="466"/>
    </location>
</feature>
<feature type="transmembrane region" description="Helical" evidence="13">
    <location>
        <begin position="348"/>
        <end position="372"/>
    </location>
</feature>
<protein>
    <recommendedName>
        <fullName evidence="4 13">Flagellar biosynthetic protein FlhB</fullName>
    </recommendedName>
</protein>
<keyword evidence="14" id="KW-0282">Flagellum</keyword>
<dbReference type="Proteomes" id="UP000184241">
    <property type="component" value="Unassembled WGS sequence"/>
</dbReference>
<feature type="transmembrane region" description="Helical" evidence="13">
    <location>
        <begin position="6"/>
        <end position="27"/>
    </location>
</feature>
<proteinExistence type="inferred from homology"/>
<gene>
    <name evidence="13" type="primary">flhB</name>
    <name evidence="14" type="ORF">SAMN02745941_01763</name>
</gene>
<evidence type="ECO:0000256" key="12">
    <source>
        <dbReference type="ARBA" id="ARBA00023225"/>
    </source>
</evidence>
<feature type="transmembrane region" description="Helical" evidence="13">
    <location>
        <begin position="66"/>
        <end position="88"/>
    </location>
</feature>
<evidence type="ECO:0000256" key="5">
    <source>
        <dbReference type="ARBA" id="ARBA00022448"/>
    </source>
</evidence>
<evidence type="ECO:0000256" key="8">
    <source>
        <dbReference type="ARBA" id="ARBA00022795"/>
    </source>
</evidence>
<evidence type="ECO:0000256" key="9">
    <source>
        <dbReference type="ARBA" id="ARBA00022927"/>
    </source>
</evidence>
<dbReference type="InterPro" id="IPR002010">
    <property type="entry name" value="T3SS_IM_R"/>
</dbReference>
<organism evidence="14 15">
    <name type="scientific">Clostridium intestinale DSM 6191</name>
    <dbReference type="NCBI Taxonomy" id="1121320"/>
    <lineage>
        <taxon>Bacteria</taxon>
        <taxon>Bacillati</taxon>
        <taxon>Bacillota</taxon>
        <taxon>Clostridia</taxon>
        <taxon>Eubacteriales</taxon>
        <taxon>Clostridiaceae</taxon>
        <taxon>Clostridium</taxon>
    </lineage>
</organism>
<comment type="caution">
    <text evidence="13">Lacks conserved residue(s) required for the propagation of feature annotation.</text>
</comment>
<comment type="similarity">
    <text evidence="3 13">Belongs to the type III secretion exporter family.</text>
</comment>
<evidence type="ECO:0000256" key="1">
    <source>
        <dbReference type="ARBA" id="ARBA00004651"/>
    </source>
</evidence>
<evidence type="ECO:0000313" key="15">
    <source>
        <dbReference type="Proteomes" id="UP000184241"/>
    </source>
</evidence>
<dbReference type="Pfam" id="PF01311">
    <property type="entry name" value="Bac_export_1"/>
    <property type="match status" value="1"/>
</dbReference>
<keyword evidence="14" id="KW-0969">Cilium</keyword>
<evidence type="ECO:0000256" key="7">
    <source>
        <dbReference type="ARBA" id="ARBA00022692"/>
    </source>
</evidence>
<dbReference type="NCBIfam" id="TIGR00328">
    <property type="entry name" value="flhB"/>
    <property type="match status" value="1"/>
</dbReference>
<evidence type="ECO:0000256" key="10">
    <source>
        <dbReference type="ARBA" id="ARBA00022989"/>
    </source>
</evidence>
<keyword evidence="5 13" id="KW-0813">Transport</keyword>
<keyword evidence="9 13" id="KW-0653">Protein transport</keyword>
<keyword evidence="8 13" id="KW-1005">Bacterial flagellum biogenesis</keyword>
<evidence type="ECO:0000256" key="3">
    <source>
        <dbReference type="ARBA" id="ARBA00010690"/>
    </source>
</evidence>
<dbReference type="PRINTS" id="PR00950">
    <property type="entry name" value="TYPE3IMSPROT"/>
</dbReference>
<dbReference type="InterPro" id="IPR006136">
    <property type="entry name" value="FlhB"/>
</dbReference>
<dbReference type="GO" id="GO:0044780">
    <property type="term" value="P:bacterial-type flagellum assembly"/>
    <property type="evidence" value="ECO:0007669"/>
    <property type="project" value="InterPro"/>
</dbReference>
<evidence type="ECO:0000256" key="13">
    <source>
        <dbReference type="RuleBase" id="RU364091"/>
    </source>
</evidence>
<feature type="transmembrane region" description="Helical" evidence="13">
    <location>
        <begin position="218"/>
        <end position="240"/>
    </location>
</feature>
<evidence type="ECO:0000313" key="14">
    <source>
        <dbReference type="EMBL" id="SHI05461.1"/>
    </source>
</evidence>
<dbReference type="PANTHER" id="PTHR30531:SF12">
    <property type="entry name" value="FLAGELLAR BIOSYNTHETIC PROTEIN FLHB"/>
    <property type="match status" value="1"/>
</dbReference>
<dbReference type="InterPro" id="IPR029025">
    <property type="entry name" value="T3SS_substrate_exporter_C"/>
</dbReference>
<dbReference type="Gene3D" id="3.40.1690.10">
    <property type="entry name" value="secretion proteins EscU"/>
    <property type="match status" value="1"/>
</dbReference>
<name>A0A1M5Y073_9CLOT</name>
<comment type="similarity">
    <text evidence="2">Belongs to the FliR/MopE/SpaR family.</text>
</comment>
<dbReference type="NCBIfam" id="NF009411">
    <property type="entry name" value="PRK12772.1"/>
    <property type="match status" value="1"/>
</dbReference>